<protein>
    <submittedName>
        <fullName evidence="1">Uncharacterized protein</fullName>
    </submittedName>
</protein>
<gene>
    <name evidence="1" type="ORF">An18g04900</name>
</gene>
<reference evidence="1" key="2">
    <citation type="submission" date="2025-08" db="UniProtKB">
        <authorList>
            <consortium name="RefSeq"/>
        </authorList>
    </citation>
    <scope>IDENTIFICATION</scope>
</reference>
<dbReference type="RefSeq" id="XP_059602959.1">
    <property type="nucleotide sequence ID" value="XM_059745799.1"/>
</dbReference>
<organism evidence="1">
    <name type="scientific">Aspergillus niger</name>
    <dbReference type="NCBI Taxonomy" id="5061"/>
    <lineage>
        <taxon>Eukaryota</taxon>
        <taxon>Fungi</taxon>
        <taxon>Dikarya</taxon>
        <taxon>Ascomycota</taxon>
        <taxon>Pezizomycotina</taxon>
        <taxon>Eurotiomycetes</taxon>
        <taxon>Eurotiomycetidae</taxon>
        <taxon>Eurotiales</taxon>
        <taxon>Aspergillaceae</taxon>
        <taxon>Aspergillus</taxon>
        <taxon>Aspergillus subgen. Circumdati</taxon>
    </lineage>
</organism>
<dbReference type="KEGG" id="ang:An18g04900"/>
<reference evidence="1" key="1">
    <citation type="submission" date="2025-02" db="EMBL/GenBank/DDBJ databases">
        <authorList>
            <consortium name="NCBI Genome Project"/>
        </authorList>
    </citation>
    <scope>NUCLEOTIDE SEQUENCE</scope>
</reference>
<dbReference type="VEuPathDB" id="FungiDB:An18g04900"/>
<evidence type="ECO:0000313" key="1">
    <source>
        <dbReference type="RefSeq" id="XP_059602959.1"/>
    </source>
</evidence>
<name>A0AAJ8E115_ASPNG</name>
<dbReference type="AlphaFoldDB" id="A0AAJ8E115"/>
<accession>A0AAJ8E115</accession>
<proteinExistence type="predicted"/>
<dbReference type="GeneID" id="84593722"/>
<sequence>MPLCWGVLKKFLAVDAARYLELGLRGNIVTVLGDAESLSGYVVVALTLWFIDYILSRGIPRWSVDAAANRHYGDSAVCRCEYIMALARINESSRSPSINNLTTQRAA</sequence>